<feature type="transmembrane region" description="Helical" evidence="10">
    <location>
        <begin position="874"/>
        <end position="893"/>
    </location>
</feature>
<dbReference type="EMBL" id="JMSN01000093">
    <property type="protein sequence ID" value="KDN40265.1"/>
    <property type="molecule type" value="Genomic_DNA"/>
</dbReference>
<comment type="caution">
    <text evidence="11">The sequence shown here is derived from an EMBL/GenBank/DDBJ whole genome shotgun (WGS) entry which is preliminary data.</text>
</comment>
<feature type="transmembrane region" description="Helical" evidence="10">
    <location>
        <begin position="926"/>
        <end position="946"/>
    </location>
</feature>
<feature type="region of interest" description="Disordered" evidence="9">
    <location>
        <begin position="178"/>
        <end position="197"/>
    </location>
</feature>
<dbReference type="InterPro" id="IPR004813">
    <property type="entry name" value="OPT"/>
</dbReference>
<comment type="subcellular location">
    <subcellularLocation>
        <location evidence="1">Membrane</location>
        <topology evidence="1">Multi-pass membrane protein</topology>
    </subcellularLocation>
</comment>
<keyword evidence="7 10" id="KW-1133">Transmembrane helix</keyword>
<keyword evidence="3" id="KW-0813">Transport</keyword>
<dbReference type="Pfam" id="PF03169">
    <property type="entry name" value="OPT"/>
    <property type="match status" value="1"/>
</dbReference>
<feature type="transmembrane region" description="Helical" evidence="10">
    <location>
        <begin position="726"/>
        <end position="751"/>
    </location>
</feature>
<evidence type="ECO:0000256" key="10">
    <source>
        <dbReference type="SAM" id="Phobius"/>
    </source>
</evidence>
<feature type="compositionally biased region" description="Basic and acidic residues" evidence="9">
    <location>
        <begin position="1"/>
        <end position="11"/>
    </location>
</feature>
<keyword evidence="6" id="KW-0653">Protein transport</keyword>
<feature type="compositionally biased region" description="Low complexity" evidence="9">
    <location>
        <begin position="12"/>
        <end position="35"/>
    </location>
</feature>
<feature type="transmembrane region" description="Helical" evidence="10">
    <location>
        <begin position="584"/>
        <end position="603"/>
    </location>
</feature>
<feature type="transmembrane region" description="Helical" evidence="10">
    <location>
        <begin position="1145"/>
        <end position="1168"/>
    </location>
</feature>
<dbReference type="GO" id="GO:0016020">
    <property type="term" value="C:membrane"/>
    <property type="evidence" value="ECO:0007669"/>
    <property type="project" value="UniProtKB-SubCell"/>
</dbReference>
<gene>
    <name evidence="11" type="ORF">K437DRAFT_191410</name>
</gene>
<feature type="transmembrane region" description="Helical" evidence="10">
    <location>
        <begin position="1106"/>
        <end position="1124"/>
    </location>
</feature>
<keyword evidence="12" id="KW-1185">Reference proteome</keyword>
<evidence type="ECO:0000313" key="12">
    <source>
        <dbReference type="Proteomes" id="UP000027361"/>
    </source>
</evidence>
<evidence type="ECO:0000256" key="9">
    <source>
        <dbReference type="SAM" id="MobiDB-lite"/>
    </source>
</evidence>
<protein>
    <submittedName>
        <fullName evidence="11">OPT-domain-containing protein</fullName>
    </submittedName>
</protein>
<accession>A0A066VNV8</accession>
<evidence type="ECO:0000256" key="4">
    <source>
        <dbReference type="ARBA" id="ARBA00022692"/>
    </source>
</evidence>
<dbReference type="OrthoDB" id="9986677at2759"/>
<evidence type="ECO:0000256" key="7">
    <source>
        <dbReference type="ARBA" id="ARBA00022989"/>
    </source>
</evidence>
<feature type="transmembrane region" description="Helical" evidence="10">
    <location>
        <begin position="554"/>
        <end position="572"/>
    </location>
</feature>
<dbReference type="HOGENOM" id="CLU_004965_2_1_1"/>
<dbReference type="NCBIfam" id="TIGR00728">
    <property type="entry name" value="OPT_sfam"/>
    <property type="match status" value="1"/>
</dbReference>
<feature type="region of interest" description="Disordered" evidence="9">
    <location>
        <begin position="1"/>
        <end position="140"/>
    </location>
</feature>
<feature type="transmembrane region" description="Helical" evidence="10">
    <location>
        <begin position="1180"/>
        <end position="1203"/>
    </location>
</feature>
<dbReference type="GeneID" id="25261996"/>
<dbReference type="InterPro" id="IPR004648">
    <property type="entry name" value="Oligpept_transpt"/>
</dbReference>
<evidence type="ECO:0000256" key="2">
    <source>
        <dbReference type="ARBA" id="ARBA00008807"/>
    </source>
</evidence>
<evidence type="ECO:0000256" key="1">
    <source>
        <dbReference type="ARBA" id="ARBA00004141"/>
    </source>
</evidence>
<dbReference type="AlphaFoldDB" id="A0A066VNV8"/>
<evidence type="ECO:0000256" key="6">
    <source>
        <dbReference type="ARBA" id="ARBA00022927"/>
    </source>
</evidence>
<reference evidence="11 12" key="1">
    <citation type="submission" date="2014-05" db="EMBL/GenBank/DDBJ databases">
        <title>Draft genome sequence of a rare smut relative, Tilletiaria anomala UBC 951.</title>
        <authorList>
            <consortium name="DOE Joint Genome Institute"/>
            <person name="Toome M."/>
            <person name="Kuo A."/>
            <person name="Henrissat B."/>
            <person name="Lipzen A."/>
            <person name="Tritt A."/>
            <person name="Yoshinaga Y."/>
            <person name="Zane M."/>
            <person name="Barry K."/>
            <person name="Grigoriev I.V."/>
            <person name="Spatafora J.W."/>
            <person name="Aimea M.C."/>
        </authorList>
    </citation>
    <scope>NUCLEOTIDE SEQUENCE [LARGE SCALE GENOMIC DNA]</scope>
    <source>
        <strain evidence="11 12">UBC 951</strain>
    </source>
</reference>
<feature type="compositionally biased region" description="Acidic residues" evidence="9">
    <location>
        <begin position="115"/>
        <end position="131"/>
    </location>
</feature>
<dbReference type="Proteomes" id="UP000027361">
    <property type="component" value="Unassembled WGS sequence"/>
</dbReference>
<dbReference type="NCBIfam" id="TIGR00727">
    <property type="entry name" value="ISP4_OPT"/>
    <property type="match status" value="1"/>
</dbReference>
<dbReference type="RefSeq" id="XP_013241337.1">
    <property type="nucleotide sequence ID" value="XM_013385883.1"/>
</dbReference>
<dbReference type="GO" id="GO:0035673">
    <property type="term" value="F:oligopeptide transmembrane transporter activity"/>
    <property type="evidence" value="ECO:0007669"/>
    <property type="project" value="InterPro"/>
</dbReference>
<keyword evidence="8 10" id="KW-0472">Membrane</keyword>
<feature type="transmembrane region" description="Helical" evidence="10">
    <location>
        <begin position="664"/>
        <end position="685"/>
    </location>
</feature>
<evidence type="ECO:0000256" key="5">
    <source>
        <dbReference type="ARBA" id="ARBA00022856"/>
    </source>
</evidence>
<name>A0A066VNV8_TILAU</name>
<evidence type="ECO:0000256" key="8">
    <source>
        <dbReference type="ARBA" id="ARBA00023136"/>
    </source>
</evidence>
<keyword evidence="4 10" id="KW-0812">Transmembrane</keyword>
<feature type="compositionally biased region" description="Low complexity" evidence="9">
    <location>
        <begin position="42"/>
        <end position="69"/>
    </location>
</feature>
<dbReference type="GO" id="GO:0015031">
    <property type="term" value="P:protein transport"/>
    <property type="evidence" value="ECO:0007669"/>
    <property type="project" value="UniProtKB-KW"/>
</dbReference>
<feature type="transmembrane region" description="Helical" evidence="10">
    <location>
        <begin position="795"/>
        <end position="815"/>
    </location>
</feature>
<organism evidence="11 12">
    <name type="scientific">Tilletiaria anomala (strain ATCC 24038 / CBS 436.72 / UBC 951)</name>
    <dbReference type="NCBI Taxonomy" id="1037660"/>
    <lineage>
        <taxon>Eukaryota</taxon>
        <taxon>Fungi</taxon>
        <taxon>Dikarya</taxon>
        <taxon>Basidiomycota</taxon>
        <taxon>Ustilaginomycotina</taxon>
        <taxon>Exobasidiomycetes</taxon>
        <taxon>Georgefischeriales</taxon>
        <taxon>Tilletiariaceae</taxon>
        <taxon>Tilletiaria</taxon>
    </lineage>
</organism>
<sequence>MDYSHSNDIDYGRPTTSSGRPGTSSGRPHTSRPGTSSGGGAAAPRFGSFANGDAAVGGANASSSHNAPAFGTGAHTPNASSSRPGTGRKRRGTGSRAGTANTLQGMELNPYGMDDLYEDDEWDDEESDDGDVFAFKPPELGPSAAIMDDLVWEQHRQVGNMPASSAVASAPSTIAASAPASASAPGGVTMQSSRAGDHRALPHQAVQIGEELDAAEEEEEEEMFYYDEKTGAVYDSEGRLVETNPDFDASQVLAIAASSVEGNSVPPVPLLPATVPPPLSSAPLSKTGASHASFTPTAASAAAAQVSNGIVPSRSTSSSSQTPKRNSSAISLKAFKRLSARDLGYTASGARAPDEENGPIVRVLSPTPGSNGVGGGNYPRKSQPPAFSPPHAMEMLELDRRYIASGDTFIDIDEAPEMRVRKRTSSASRHAAVAAAATMGAGSSTESHRTDVLHASTSRTAFESFFSTKQPYKGAYTMNEYEKAFNSGAIANGKDWQEQQQQQQQQGEPIEVGSRGLRLIALEVETEEDSPFPEVRASVSNVDDPSMPVSTFRLWFLGLFICSIAGAANTVFSFRYPAPQISPLLILLLVYPLGKLMAVTMPYRAVQLPRWLGGRSFTLNSGFFNVKEHSTITQMANVAVGQAFALNAVIAQDSPIFYNDPRPVGFAIMFTLSSVLFSFGLAGMCKRLLVWPASMIWPQNLTVCTILNTLHAEEDGQDGRMTRFKYFFIVLVAAFCWNFVPNFLFTGLSVFNWVCWIAPQNKYVNTLFGASNGLGMSVLTFDWNQISYVGSPMITPYWAVCNLMVGFVLLVWIVFPTLYFTNTWYFGFLPILGGSAYDRFGKPYKIRSVLDGMLLNKELYESYSPLYIPVNYFVVYWCGLALATAMIVHTALYHGKGIMQGLRNKKVENDDIHATMMRRYKEVPDWWYGMLLLISFVMALIAIEVYKIGLPVWALMLSLLIPTIYIIPSGFIFAMTGQIINTNLVTELISGYALPSHPFPNLVFKAYSLAGISSGLTFVQDLKLGHYMKVPPRISFAAQVTATVWVIFVQIGMKMFMFSKVSLLCSSAEPHNFTCPIASVYYTSSIVWGIIGPRRMFGPDSLYSSMYYALLVGALAPLPFWFLARKYKDSKWKFVSSPLILAGSAYVPPGSGLNYTSFFLVAFIFQYIARRRFFSWWSKYNFVTSSAMDMGTALSMLFVFFALTLPKGGAIALNWWGNNVPFETADFRHVPLLQVPEGGFGHTPVSLHPAKSGPNAPRNVNAEMHLASRCFPLQKF</sequence>
<feature type="compositionally biased region" description="Low complexity" evidence="9">
    <location>
        <begin position="312"/>
        <end position="328"/>
    </location>
</feature>
<feature type="transmembrane region" description="Helical" evidence="10">
    <location>
        <begin position="763"/>
        <end position="783"/>
    </location>
</feature>
<proteinExistence type="inferred from homology"/>
<evidence type="ECO:0000313" key="11">
    <source>
        <dbReference type="EMBL" id="KDN40265.1"/>
    </source>
</evidence>
<feature type="transmembrane region" description="Helical" evidence="10">
    <location>
        <begin position="952"/>
        <end position="974"/>
    </location>
</feature>
<feature type="transmembrane region" description="Helical" evidence="10">
    <location>
        <begin position="1034"/>
        <end position="1053"/>
    </location>
</feature>
<feature type="region of interest" description="Disordered" evidence="9">
    <location>
        <begin position="310"/>
        <end position="330"/>
    </location>
</feature>
<dbReference type="OMA" id="DWTQITW"/>
<dbReference type="PANTHER" id="PTHR22601">
    <property type="entry name" value="ISP4 LIKE PROTEIN"/>
    <property type="match status" value="1"/>
</dbReference>
<keyword evidence="5" id="KW-0571">Peptide transport</keyword>
<dbReference type="InParanoid" id="A0A066VNV8"/>
<evidence type="ECO:0000256" key="3">
    <source>
        <dbReference type="ARBA" id="ARBA00022448"/>
    </source>
</evidence>
<comment type="similarity">
    <text evidence="2">Belongs to the oligopeptide OPT transporter family.</text>
</comment>